<accession>A0A0H3M5C4</accession>
<dbReference type="PANTHER" id="PTHR30386">
    <property type="entry name" value="MEMBRANE FUSION SUBUNIT OF EMRAB-TOLC MULTIDRUG EFFLUX PUMP"/>
    <property type="match status" value="1"/>
</dbReference>
<dbReference type="GO" id="GO:0005886">
    <property type="term" value="C:plasma membrane"/>
    <property type="evidence" value="ECO:0007669"/>
    <property type="project" value="UniProtKB-SubCell"/>
</dbReference>
<dbReference type="InterPro" id="IPR058781">
    <property type="entry name" value="HH_AprE-like"/>
</dbReference>
<evidence type="ECO:0000256" key="9">
    <source>
        <dbReference type="RuleBase" id="RU365093"/>
    </source>
</evidence>
<dbReference type="GO" id="GO:0006508">
    <property type="term" value="P:proteolysis"/>
    <property type="evidence" value="ECO:0007669"/>
    <property type="project" value="UniProtKB-KW"/>
</dbReference>
<feature type="coiled-coil region" evidence="10">
    <location>
        <begin position="326"/>
        <end position="353"/>
    </location>
</feature>
<dbReference type="KEGG" id="eru:Erum1590"/>
<evidence type="ECO:0000256" key="8">
    <source>
        <dbReference type="ARBA" id="ARBA00023136"/>
    </source>
</evidence>
<keyword evidence="7 9" id="KW-1133">Transmembrane helix</keyword>
<gene>
    <name evidence="13" type="primary">aprE</name>
    <name evidence="13" type="ordered locus">ERWE_CDS_01550</name>
</gene>
<keyword evidence="3 9" id="KW-0813">Transport</keyword>
<evidence type="ECO:0000256" key="5">
    <source>
        <dbReference type="ARBA" id="ARBA00022519"/>
    </source>
</evidence>
<keyword evidence="4 9" id="KW-1003">Cell membrane</keyword>
<dbReference type="InterPro" id="IPR058982">
    <property type="entry name" value="Beta-barrel_AprE"/>
</dbReference>
<dbReference type="AlphaFoldDB" id="A0A0H3M5C4"/>
<name>A0A0H3M5C4_EHRRW</name>
<keyword evidence="5 9" id="KW-0997">Cell inner membrane</keyword>
<dbReference type="GO" id="GO:0008233">
    <property type="term" value="F:peptidase activity"/>
    <property type="evidence" value="ECO:0007669"/>
    <property type="project" value="UniProtKB-KW"/>
</dbReference>
<dbReference type="Pfam" id="PF26002">
    <property type="entry name" value="Beta-barrel_AprE"/>
    <property type="match status" value="1"/>
</dbReference>
<feature type="domain" description="AprE-like beta-barrel" evidence="12">
    <location>
        <begin position="391"/>
        <end position="491"/>
    </location>
</feature>
<organism evidence="13 14">
    <name type="scientific">Ehrlichia ruminantium (strain Welgevonden)</name>
    <dbReference type="NCBI Taxonomy" id="254945"/>
    <lineage>
        <taxon>Bacteria</taxon>
        <taxon>Pseudomonadati</taxon>
        <taxon>Pseudomonadota</taxon>
        <taxon>Alphaproteobacteria</taxon>
        <taxon>Rickettsiales</taxon>
        <taxon>Anaplasmataceae</taxon>
        <taxon>Ehrlichia</taxon>
    </lineage>
</organism>
<evidence type="ECO:0000259" key="11">
    <source>
        <dbReference type="Pfam" id="PF25994"/>
    </source>
</evidence>
<keyword evidence="8 9" id="KW-0472">Membrane</keyword>
<dbReference type="InterPro" id="IPR010129">
    <property type="entry name" value="T1SS_HlyD"/>
</dbReference>
<dbReference type="GeneID" id="33057783"/>
<protein>
    <recommendedName>
        <fullName evidence="9">Membrane fusion protein (MFP) family protein</fullName>
    </recommendedName>
</protein>
<dbReference type="EMBL" id="CR925678">
    <property type="protein sequence ID" value="CAI26649.1"/>
    <property type="molecule type" value="Genomic_DNA"/>
</dbReference>
<evidence type="ECO:0000256" key="2">
    <source>
        <dbReference type="ARBA" id="ARBA00009477"/>
    </source>
</evidence>
<dbReference type="Gene3D" id="2.40.30.170">
    <property type="match status" value="1"/>
</dbReference>
<keyword evidence="6 9" id="KW-0812">Transmembrane</keyword>
<comment type="subcellular location">
    <subcellularLocation>
        <location evidence="1 9">Cell inner membrane</location>
        <topology evidence="1 9">Single-pass membrane protein</topology>
    </subcellularLocation>
</comment>
<proteinExistence type="inferred from homology"/>
<sequence length="514" mass="57777">MLKLLDNTYMYKKLKELVKTGFSLPKLLGHNTLHITNNEAPRKLHVLQKTLLIIDSIINFLFKYNKKDTSNEVLKISWGPLFTGFIVILLFFGVFGIWAAVAPLDGSVVAQGEVISSSEKQIVQHLEGGIIEKILVKEGEFVEKNQPIIYLHNTTAQANLDIIKERMLDMLATEARLTAIKYNYNHIKFPNSINNLSNKEIRDQIIKNQQQLFESHQKNISGQINILQQRTKQLHQELSGLSAQLTSATTQHQLINEELAAKKSLLADGYISKPYIIALERQYAESQGKIGQIESAIASVNQKIGENKLEIINITNNVQNKISIELKDTISAIADLKERMKTAQDVLDRTVIRSPQSGIITGLKYHTEGGVIPPGAPITNVVPSNDNLIVDAKIQTRNIEEILSAQTKEVNMVSYENYKGLKAKVRLSAYNIRKVGLANGIVTQVSADALTEANGMRYYKIQVIIPKEQSKKLKNLRLYPGMPAEVFIITQSRTLLNYLFTPITSTFEKAFNER</sequence>
<feature type="transmembrane region" description="Helical" evidence="9">
    <location>
        <begin position="76"/>
        <end position="101"/>
    </location>
</feature>
<comment type="similarity">
    <text evidence="2 9">Belongs to the membrane fusion protein (MFP) (TC 8.A.1) family.</text>
</comment>
<dbReference type="Proteomes" id="UP000001021">
    <property type="component" value="Chromosome"/>
</dbReference>
<dbReference type="eggNOG" id="COG0845">
    <property type="taxonomic scope" value="Bacteria"/>
</dbReference>
<evidence type="ECO:0000256" key="1">
    <source>
        <dbReference type="ARBA" id="ARBA00004377"/>
    </source>
</evidence>
<dbReference type="GO" id="GO:0015031">
    <property type="term" value="P:protein transport"/>
    <property type="evidence" value="ECO:0007669"/>
    <property type="project" value="InterPro"/>
</dbReference>
<dbReference type="RefSeq" id="WP_011154843.1">
    <property type="nucleotide sequence ID" value="NC_005295.2"/>
</dbReference>
<dbReference type="KEGG" id="erw:ERWE_CDS_01550"/>
<dbReference type="HOGENOM" id="CLU_023976_1_1_5"/>
<dbReference type="InterPro" id="IPR050739">
    <property type="entry name" value="MFP"/>
</dbReference>
<dbReference type="PRINTS" id="PR01490">
    <property type="entry name" value="RTXTOXIND"/>
</dbReference>
<evidence type="ECO:0000256" key="10">
    <source>
        <dbReference type="SAM" id="Coils"/>
    </source>
</evidence>
<keyword evidence="14" id="KW-1185">Reference proteome</keyword>
<evidence type="ECO:0000256" key="4">
    <source>
        <dbReference type="ARBA" id="ARBA00022475"/>
    </source>
</evidence>
<evidence type="ECO:0000256" key="7">
    <source>
        <dbReference type="ARBA" id="ARBA00022989"/>
    </source>
</evidence>
<evidence type="ECO:0000259" key="12">
    <source>
        <dbReference type="Pfam" id="PF26002"/>
    </source>
</evidence>
<reference evidence="13 14" key="1">
    <citation type="journal article" date="2006" name="J. Bacteriol.">
        <title>Comparative genomic analysis of three strains of Ehrlichia ruminantium reveals an active process of genome size plasticity.</title>
        <authorList>
            <person name="Frutos R."/>
            <person name="Viari A."/>
            <person name="Ferraz C."/>
            <person name="Morgat A."/>
            <person name="Eychenie S."/>
            <person name="Kandassami Y."/>
            <person name="Chantal I."/>
            <person name="Bensaid A."/>
            <person name="Coissac E."/>
            <person name="Vachiery N."/>
            <person name="Demaille J."/>
            <person name="Martinez D."/>
        </authorList>
    </citation>
    <scope>NUCLEOTIDE SEQUENCE [LARGE SCALE GENOMIC DNA]</scope>
    <source>
        <strain evidence="13 14">Welgevonden</strain>
    </source>
</reference>
<evidence type="ECO:0000256" key="3">
    <source>
        <dbReference type="ARBA" id="ARBA00022448"/>
    </source>
</evidence>
<keyword evidence="10" id="KW-0175">Coiled coil</keyword>
<evidence type="ECO:0000313" key="13">
    <source>
        <dbReference type="EMBL" id="CAI26649.1"/>
    </source>
</evidence>
<feature type="domain" description="AprE-like long alpha-helical hairpin" evidence="11">
    <location>
        <begin position="156"/>
        <end position="346"/>
    </location>
</feature>
<evidence type="ECO:0000256" key="6">
    <source>
        <dbReference type="ARBA" id="ARBA00022692"/>
    </source>
</evidence>
<dbReference type="PANTHER" id="PTHR30386:SF17">
    <property type="entry name" value="ALKALINE PROTEASE SECRETION PROTEIN APRE"/>
    <property type="match status" value="1"/>
</dbReference>
<keyword evidence="13" id="KW-0378">Hydrolase</keyword>
<keyword evidence="13" id="KW-0645">Protease</keyword>
<evidence type="ECO:0000313" key="14">
    <source>
        <dbReference type="Proteomes" id="UP000001021"/>
    </source>
</evidence>
<dbReference type="NCBIfam" id="TIGR01843">
    <property type="entry name" value="type_I_hlyD"/>
    <property type="match status" value="1"/>
</dbReference>
<dbReference type="Pfam" id="PF25994">
    <property type="entry name" value="HH_AprE"/>
    <property type="match status" value="1"/>
</dbReference>